<evidence type="ECO:0000256" key="2">
    <source>
        <dbReference type="ARBA" id="ARBA00012552"/>
    </source>
</evidence>
<feature type="region of interest" description="Disordered" evidence="13">
    <location>
        <begin position="115"/>
        <end position="212"/>
    </location>
</feature>
<evidence type="ECO:0000256" key="6">
    <source>
        <dbReference type="ARBA" id="ARBA00022806"/>
    </source>
</evidence>
<dbReference type="SMART" id="SM00490">
    <property type="entry name" value="HELICc"/>
    <property type="match status" value="1"/>
</dbReference>
<evidence type="ECO:0000256" key="10">
    <source>
        <dbReference type="ARBA" id="ARBA00047984"/>
    </source>
</evidence>
<dbReference type="PROSITE" id="PS51192">
    <property type="entry name" value="HELICASE_ATP_BIND_1"/>
    <property type="match status" value="1"/>
</dbReference>
<feature type="region of interest" description="Disordered" evidence="13">
    <location>
        <begin position="727"/>
        <end position="838"/>
    </location>
</feature>
<dbReference type="PROSITE" id="PS51194">
    <property type="entry name" value="HELICASE_CTER"/>
    <property type="match status" value="1"/>
</dbReference>
<dbReference type="PANTHER" id="PTHR47959">
    <property type="entry name" value="ATP-DEPENDENT RNA HELICASE RHLE-RELATED"/>
    <property type="match status" value="1"/>
</dbReference>
<keyword evidence="12" id="KW-0175">Coiled coil</keyword>
<feature type="short sequence motif" description="Q motif" evidence="11">
    <location>
        <begin position="230"/>
        <end position="258"/>
    </location>
</feature>
<dbReference type="EC" id="3.6.4.13" evidence="2"/>
<evidence type="ECO:0000256" key="12">
    <source>
        <dbReference type="SAM" id="Coils"/>
    </source>
</evidence>
<keyword evidence="9" id="KW-0539">Nucleus</keyword>
<name>A0AAF0F4N8_9BASI</name>
<proteinExistence type="predicted"/>
<evidence type="ECO:0000313" key="18">
    <source>
        <dbReference type="Proteomes" id="UP001214628"/>
    </source>
</evidence>
<evidence type="ECO:0000256" key="13">
    <source>
        <dbReference type="SAM" id="MobiDB-lite"/>
    </source>
</evidence>
<dbReference type="GO" id="GO:0005829">
    <property type="term" value="C:cytosol"/>
    <property type="evidence" value="ECO:0007669"/>
    <property type="project" value="TreeGrafter"/>
</dbReference>
<dbReference type="GO" id="GO:0005634">
    <property type="term" value="C:nucleus"/>
    <property type="evidence" value="ECO:0007669"/>
    <property type="project" value="UniProtKB-SubCell"/>
</dbReference>
<evidence type="ECO:0000259" key="15">
    <source>
        <dbReference type="PROSITE" id="PS51194"/>
    </source>
</evidence>
<dbReference type="GO" id="GO:0003724">
    <property type="term" value="F:RNA helicase activity"/>
    <property type="evidence" value="ECO:0007669"/>
    <property type="project" value="UniProtKB-EC"/>
</dbReference>
<dbReference type="EMBL" id="CP118376">
    <property type="protein sequence ID" value="WFD42951.1"/>
    <property type="molecule type" value="Genomic_DNA"/>
</dbReference>
<gene>
    <name evidence="17" type="primary">DRS1</name>
    <name evidence="17" type="ORF">MPSI1_001602</name>
</gene>
<feature type="coiled-coil region" evidence="12">
    <location>
        <begin position="642"/>
        <end position="669"/>
    </location>
</feature>
<dbReference type="InterPro" id="IPR000629">
    <property type="entry name" value="RNA-helicase_DEAD-box_CS"/>
</dbReference>
<dbReference type="InterPro" id="IPR014014">
    <property type="entry name" value="RNA_helicase_DEAD_Q_motif"/>
</dbReference>
<evidence type="ECO:0000256" key="9">
    <source>
        <dbReference type="ARBA" id="ARBA00023242"/>
    </source>
</evidence>
<feature type="compositionally biased region" description="Acidic residues" evidence="13">
    <location>
        <begin position="196"/>
        <end position="210"/>
    </location>
</feature>
<feature type="domain" description="DEAD-box RNA helicase Q" evidence="16">
    <location>
        <begin position="230"/>
        <end position="258"/>
    </location>
</feature>
<evidence type="ECO:0000259" key="14">
    <source>
        <dbReference type="PROSITE" id="PS51192"/>
    </source>
</evidence>
<dbReference type="GO" id="GO:0003723">
    <property type="term" value="F:RNA binding"/>
    <property type="evidence" value="ECO:0007669"/>
    <property type="project" value="UniProtKB-KW"/>
</dbReference>
<feature type="compositionally biased region" description="Acidic residues" evidence="13">
    <location>
        <begin position="167"/>
        <end position="186"/>
    </location>
</feature>
<dbReference type="Gene3D" id="3.40.50.300">
    <property type="entry name" value="P-loop containing nucleotide triphosphate hydrolases"/>
    <property type="match status" value="2"/>
</dbReference>
<feature type="compositionally biased region" description="Basic and acidic residues" evidence="13">
    <location>
        <begin position="728"/>
        <end position="744"/>
    </location>
</feature>
<dbReference type="CDD" id="cd17947">
    <property type="entry name" value="DEADc_DDX27"/>
    <property type="match status" value="1"/>
</dbReference>
<dbReference type="GO" id="GO:0042254">
    <property type="term" value="P:ribosome biogenesis"/>
    <property type="evidence" value="ECO:0007669"/>
    <property type="project" value="UniProtKB-KW"/>
</dbReference>
<dbReference type="PROSITE" id="PS51195">
    <property type="entry name" value="Q_MOTIF"/>
    <property type="match status" value="1"/>
</dbReference>
<accession>A0AAF0F4N8</accession>
<keyword evidence="5 17" id="KW-0378">Hydrolase</keyword>
<evidence type="ECO:0000256" key="5">
    <source>
        <dbReference type="ARBA" id="ARBA00022801"/>
    </source>
</evidence>
<feature type="domain" description="Helicase ATP-binding" evidence="14">
    <location>
        <begin position="261"/>
        <end position="437"/>
    </location>
</feature>
<keyword evidence="6 17" id="KW-0347">Helicase</keyword>
<feature type="compositionally biased region" description="Acidic residues" evidence="13">
    <location>
        <begin position="122"/>
        <end position="151"/>
    </location>
</feature>
<evidence type="ECO:0000256" key="7">
    <source>
        <dbReference type="ARBA" id="ARBA00022840"/>
    </source>
</evidence>
<dbReference type="SUPFAM" id="SSF52540">
    <property type="entry name" value="P-loop containing nucleoside triphosphate hydrolases"/>
    <property type="match status" value="2"/>
</dbReference>
<evidence type="ECO:0000256" key="1">
    <source>
        <dbReference type="ARBA" id="ARBA00004123"/>
    </source>
</evidence>
<dbReference type="PANTHER" id="PTHR47959:SF1">
    <property type="entry name" value="ATP-DEPENDENT RNA HELICASE DBPA"/>
    <property type="match status" value="1"/>
</dbReference>
<dbReference type="CDD" id="cd18787">
    <property type="entry name" value="SF2_C_DEAD"/>
    <property type="match status" value="1"/>
</dbReference>
<dbReference type="AlphaFoldDB" id="A0AAF0F4N8"/>
<evidence type="ECO:0000259" key="16">
    <source>
        <dbReference type="PROSITE" id="PS51195"/>
    </source>
</evidence>
<evidence type="ECO:0000256" key="8">
    <source>
        <dbReference type="ARBA" id="ARBA00022884"/>
    </source>
</evidence>
<dbReference type="InterPro" id="IPR011545">
    <property type="entry name" value="DEAD/DEAH_box_helicase_dom"/>
</dbReference>
<organism evidence="17 18">
    <name type="scientific">Malassezia psittaci</name>
    <dbReference type="NCBI Taxonomy" id="1821823"/>
    <lineage>
        <taxon>Eukaryota</taxon>
        <taxon>Fungi</taxon>
        <taxon>Dikarya</taxon>
        <taxon>Basidiomycota</taxon>
        <taxon>Ustilaginomycotina</taxon>
        <taxon>Malasseziomycetes</taxon>
        <taxon>Malasseziales</taxon>
        <taxon>Malasseziaceae</taxon>
        <taxon>Malassezia</taxon>
    </lineage>
</organism>
<dbReference type="InterPro" id="IPR001650">
    <property type="entry name" value="Helicase_C-like"/>
</dbReference>
<comment type="catalytic activity">
    <reaction evidence="10">
        <text>ATP + H2O = ADP + phosphate + H(+)</text>
        <dbReference type="Rhea" id="RHEA:13065"/>
        <dbReference type="ChEBI" id="CHEBI:15377"/>
        <dbReference type="ChEBI" id="CHEBI:15378"/>
        <dbReference type="ChEBI" id="CHEBI:30616"/>
        <dbReference type="ChEBI" id="CHEBI:43474"/>
        <dbReference type="ChEBI" id="CHEBI:456216"/>
        <dbReference type="EC" id="3.6.4.13"/>
    </reaction>
</comment>
<evidence type="ECO:0000256" key="4">
    <source>
        <dbReference type="ARBA" id="ARBA00022741"/>
    </source>
</evidence>
<dbReference type="GO" id="GO:0016787">
    <property type="term" value="F:hydrolase activity"/>
    <property type="evidence" value="ECO:0007669"/>
    <property type="project" value="UniProtKB-KW"/>
</dbReference>
<evidence type="ECO:0000313" key="17">
    <source>
        <dbReference type="EMBL" id="WFD42951.1"/>
    </source>
</evidence>
<comment type="subcellular location">
    <subcellularLocation>
        <location evidence="1">Nucleus</location>
    </subcellularLocation>
</comment>
<feature type="domain" description="Helicase C-terminal" evidence="15">
    <location>
        <begin position="478"/>
        <end position="629"/>
    </location>
</feature>
<dbReference type="Proteomes" id="UP001214628">
    <property type="component" value="Chromosome 2"/>
</dbReference>
<dbReference type="GO" id="GO:0005524">
    <property type="term" value="F:ATP binding"/>
    <property type="evidence" value="ECO:0007669"/>
    <property type="project" value="UniProtKB-KW"/>
</dbReference>
<keyword evidence="8" id="KW-0694">RNA-binding</keyword>
<dbReference type="InterPro" id="IPR014001">
    <property type="entry name" value="Helicase_ATP-bd"/>
</dbReference>
<feature type="compositionally biased region" description="Basic residues" evidence="13">
    <location>
        <begin position="828"/>
        <end position="838"/>
    </location>
</feature>
<keyword evidence="18" id="KW-1185">Reference proteome</keyword>
<evidence type="ECO:0000256" key="3">
    <source>
        <dbReference type="ARBA" id="ARBA00022517"/>
    </source>
</evidence>
<dbReference type="InterPro" id="IPR050079">
    <property type="entry name" value="DEAD_box_RNA_helicase"/>
</dbReference>
<sequence>MVSKQTVPRRKREDFVMTLDSDEEVMEEEKVEPSAPKKGFKASINAREKIFDDGQKHQNEDEQIEIGEGFEFDDGMEHSAMKDWEYHADGANGANSAEASRLTVDDIIERRRSAVNERLPELNDDEELDNEQAQGEDLEAMSESSEEDQEEAFGAGARKRNHNDEISSQEEDSDAEEDDPLSDSNEDSQHSSESDQDHEESSDDDSDDPDAERKAQYFAAEQPSSEPESSSFSDLRLNRALLRALVAMNFQKPTPIQARTVPLALAGKDIVAGAVTGSGKTAAFLIPILERLSYREKGVESAKSRVVILCPTRELAIQCHSVGLALAQYMQVRFCLCVGGLSVKAQEAELKQRPDIIIATPGRLIDHVQNSSSFGLEDLEILVMDEADRMLEDGFEDQLNEIVRNCPQQRQTMLFSATMTDDVDQLVRLSLNQPVRLFVDPKRSTASKLTQEFVRVRASTAGSAAERREAEDGQRAALLLALCMRTFRDQVIIFVRSKRLAHQLKIIFGLLGLSAAELHGDLSQEQRLQALSSFRDKKVDFLLATDLASRGIDIRGVQTVINYDMPAQIEPYLHRVGRTARAGRQGRSVTLVGEADRRLLKAVLKRTPVDQIKHRLIPSDVVQKISQAIDAIKPDVEEVLQEEKEERALRQAEMQLQKSENMLAHQDEIYSRPARTWFQTEKDKAEAKGASRAEYVAKMDAALKADKRKAKDKDRFAGLSRRQKRLKLMREEDAKENNSREIDASIRAAKRAQRPKELGVNAPKYQAKPSKPKRRKISTELRSSDKGGAFGRDMNSSRSKPGKLASKKPSNPARNSKSGSSGKGQRTGAHKGKTSGRR</sequence>
<dbReference type="Pfam" id="PF00270">
    <property type="entry name" value="DEAD"/>
    <property type="match status" value="1"/>
</dbReference>
<keyword evidence="3" id="KW-0690">Ribosome biogenesis</keyword>
<protein>
    <recommendedName>
        <fullName evidence="2">RNA helicase</fullName>
        <ecNumber evidence="2">3.6.4.13</ecNumber>
    </recommendedName>
</protein>
<dbReference type="GO" id="GO:0010467">
    <property type="term" value="P:gene expression"/>
    <property type="evidence" value="ECO:0007669"/>
    <property type="project" value="UniProtKB-ARBA"/>
</dbReference>
<keyword evidence="4" id="KW-0547">Nucleotide-binding</keyword>
<reference evidence="17" key="1">
    <citation type="submission" date="2023-02" db="EMBL/GenBank/DDBJ databases">
        <title>Mating type loci evolution in Malassezia.</title>
        <authorList>
            <person name="Coelho M.A."/>
        </authorList>
    </citation>
    <scope>NUCLEOTIDE SEQUENCE</scope>
    <source>
        <strain evidence="17">CBS 14136</strain>
    </source>
</reference>
<dbReference type="Pfam" id="PF00271">
    <property type="entry name" value="Helicase_C"/>
    <property type="match status" value="1"/>
</dbReference>
<dbReference type="SMART" id="SM00487">
    <property type="entry name" value="DEXDc"/>
    <property type="match status" value="1"/>
</dbReference>
<evidence type="ECO:0000256" key="11">
    <source>
        <dbReference type="PROSITE-ProRule" id="PRU00552"/>
    </source>
</evidence>
<keyword evidence="7" id="KW-0067">ATP-binding</keyword>
<feature type="compositionally biased region" description="Polar residues" evidence="13">
    <location>
        <begin position="808"/>
        <end position="824"/>
    </location>
</feature>
<dbReference type="InterPro" id="IPR027417">
    <property type="entry name" value="P-loop_NTPase"/>
</dbReference>
<dbReference type="PROSITE" id="PS00039">
    <property type="entry name" value="DEAD_ATP_HELICASE"/>
    <property type="match status" value="1"/>
</dbReference>